<evidence type="ECO:0000313" key="3">
    <source>
        <dbReference type="Proteomes" id="UP000054107"/>
    </source>
</evidence>
<dbReference type="Proteomes" id="UP000054107">
    <property type="component" value="Unassembled WGS sequence"/>
</dbReference>
<organism evidence="2 3">
    <name type="scientific">Parasitella parasitica</name>
    <dbReference type="NCBI Taxonomy" id="35722"/>
    <lineage>
        <taxon>Eukaryota</taxon>
        <taxon>Fungi</taxon>
        <taxon>Fungi incertae sedis</taxon>
        <taxon>Mucoromycota</taxon>
        <taxon>Mucoromycotina</taxon>
        <taxon>Mucoromycetes</taxon>
        <taxon>Mucorales</taxon>
        <taxon>Mucorineae</taxon>
        <taxon>Mucoraceae</taxon>
        <taxon>Parasitella</taxon>
    </lineage>
</organism>
<gene>
    <name evidence="2" type="primary">PARPA_13508.1 scaffold 46870</name>
</gene>
<dbReference type="AlphaFoldDB" id="A0A0B7NKP0"/>
<keyword evidence="1" id="KW-0812">Transmembrane</keyword>
<evidence type="ECO:0000256" key="1">
    <source>
        <dbReference type="SAM" id="Phobius"/>
    </source>
</evidence>
<name>A0A0B7NKP0_9FUNG</name>
<feature type="transmembrane region" description="Helical" evidence="1">
    <location>
        <begin position="61"/>
        <end position="79"/>
    </location>
</feature>
<accession>A0A0B7NKP0</accession>
<sequence length="85" mass="9116">MSSLQDAVNNCVKSCTSSEAGLSADTCKKFCQKASECTDIQCARDIVNQAVNAVVNGTSSSAVNIGLALFFVMFSIYLINFRNNH</sequence>
<keyword evidence="1" id="KW-0472">Membrane</keyword>
<proteinExistence type="predicted"/>
<reference evidence="2 3" key="1">
    <citation type="submission" date="2014-09" db="EMBL/GenBank/DDBJ databases">
        <authorList>
            <person name="Ellenberger Sabrina"/>
        </authorList>
    </citation>
    <scope>NUCLEOTIDE SEQUENCE [LARGE SCALE GENOMIC DNA]</scope>
    <source>
        <strain evidence="2 3">CBS 412.66</strain>
    </source>
</reference>
<dbReference type="OrthoDB" id="2261836at2759"/>
<keyword evidence="3" id="KW-1185">Reference proteome</keyword>
<keyword evidence="1" id="KW-1133">Transmembrane helix</keyword>
<evidence type="ECO:0000313" key="2">
    <source>
        <dbReference type="EMBL" id="CEP19196.1"/>
    </source>
</evidence>
<protein>
    <submittedName>
        <fullName evidence="2">Uncharacterized protein</fullName>
    </submittedName>
</protein>
<dbReference type="EMBL" id="LN734014">
    <property type="protein sequence ID" value="CEP19196.1"/>
    <property type="molecule type" value="Genomic_DNA"/>
</dbReference>